<reference evidence="3 4" key="1">
    <citation type="submission" date="2021-03" db="EMBL/GenBank/DDBJ databases">
        <title>novel species isolated from a fishpond in China.</title>
        <authorList>
            <person name="Lu H."/>
            <person name="Cai Z."/>
        </authorList>
    </citation>
    <scope>NUCLEOTIDE SEQUENCE [LARGE SCALE GENOMIC DNA]</scope>
    <source>
        <strain evidence="3 4">JCM 31546</strain>
    </source>
</reference>
<comment type="caution">
    <text evidence="3">The sequence shown here is derived from an EMBL/GenBank/DDBJ whole genome shotgun (WGS) entry which is preliminary data.</text>
</comment>
<dbReference type="Gene3D" id="3.90.245.10">
    <property type="entry name" value="Ribonucleoside hydrolase-like"/>
    <property type="match status" value="1"/>
</dbReference>
<dbReference type="InterPro" id="IPR036452">
    <property type="entry name" value="Ribo_hydro-like"/>
</dbReference>
<dbReference type="Gene3D" id="2.60.40.10">
    <property type="entry name" value="Immunoglobulins"/>
    <property type="match status" value="1"/>
</dbReference>
<dbReference type="InterPro" id="IPR011483">
    <property type="entry name" value="Sde182_NH-like"/>
</dbReference>
<dbReference type="SUPFAM" id="SSF53590">
    <property type="entry name" value="Nucleoside hydrolase"/>
    <property type="match status" value="1"/>
</dbReference>
<dbReference type="Proteomes" id="UP000664698">
    <property type="component" value="Unassembled WGS sequence"/>
</dbReference>
<evidence type="ECO:0000313" key="4">
    <source>
        <dbReference type="Proteomes" id="UP000664698"/>
    </source>
</evidence>
<dbReference type="EMBL" id="JAFKCW010000002">
    <property type="protein sequence ID" value="MBN7801448.1"/>
    <property type="molecule type" value="Genomic_DNA"/>
</dbReference>
<evidence type="ECO:0000313" key="3">
    <source>
        <dbReference type="EMBL" id="MBN7801448.1"/>
    </source>
</evidence>
<dbReference type="Pfam" id="PF21027">
    <property type="entry name" value="Sde0182_C"/>
    <property type="match status" value="1"/>
</dbReference>
<evidence type="ECO:0000259" key="1">
    <source>
        <dbReference type="Pfam" id="PF07632"/>
    </source>
</evidence>
<feature type="domain" description="Cellulose-binding Sde182 nucleoside hydrolase-like" evidence="1">
    <location>
        <begin position="41"/>
        <end position="366"/>
    </location>
</feature>
<name>A0ABS3BQ69_9BACT</name>
<evidence type="ECO:0000259" key="2">
    <source>
        <dbReference type="Pfam" id="PF21027"/>
    </source>
</evidence>
<dbReference type="RefSeq" id="WP_206569436.1">
    <property type="nucleotide sequence ID" value="NZ_JAFKCW010000002.1"/>
</dbReference>
<protein>
    <submittedName>
        <fullName evidence="3">DUF1593 domain-containing protein</fullName>
    </submittedName>
</protein>
<proteinExistence type="predicted"/>
<accession>A0ABS3BQ69</accession>
<organism evidence="3 4">
    <name type="scientific">Algoriphagus aestuariicola</name>
    <dbReference type="NCBI Taxonomy" id="1852016"/>
    <lineage>
        <taxon>Bacteria</taxon>
        <taxon>Pseudomonadati</taxon>
        <taxon>Bacteroidota</taxon>
        <taxon>Cytophagia</taxon>
        <taxon>Cytophagales</taxon>
        <taxon>Cyclobacteriaceae</taxon>
        <taxon>Algoriphagus</taxon>
    </lineage>
</organism>
<dbReference type="Pfam" id="PF07632">
    <property type="entry name" value="Sde182_NH-like"/>
    <property type="match status" value="1"/>
</dbReference>
<gene>
    <name evidence="3" type="ORF">J0A67_11290</name>
</gene>
<dbReference type="InterPro" id="IPR048527">
    <property type="entry name" value="Sde182_C"/>
</dbReference>
<feature type="domain" description="Cellulose-binding Sde182 C-terminal" evidence="2">
    <location>
        <begin position="453"/>
        <end position="531"/>
    </location>
</feature>
<sequence>MVKIPSFTSSVSYFHLLTFSIVLLFSPELIAQSNFYSEKPRIIITADPELDDNNSLIRLILYSSDLQIEGLIYASSQFHWTGDGKDTKWFVPGREYDRFGMNECPCSSWRWAEGERFIHDIVEAYEKSYPNLRTHNPEYPSPEKLKSVIRYGNIKFDGDFSEDTPGSELIRELILDDKPGKLFITAWGGASTIARALFTIQRDFEFREDWLEIRDKINRKVVLLPSGDQDDTFASYIRPNWPEIEYRQFRQGPNYGYGAQIRASAENAPFLTPEWMKEYISDRGPLGELYRVWGDGKQMVEGDKLDYFGIAGKTGEELKEMGYFVWMPVQEKGSWLGEGDNHTVMNMLGNGLRAFEDGTFGGWGGRKILTIQPTPIAGMSSSGSADDMAASIANQNRAQTDLEPFPNYFPEAQRDLAARMKWAVIPNFKDANHAPVLRIEGPLTLMVAPGQKIKLHSSVTDPDGDEVSVRWFQTPVSGFETKAEFTQKDSANVEVTIPKDSGSGQEIHVIAAATDRGSPALTSYQRVIIRVKAN</sequence>
<keyword evidence="4" id="KW-1185">Reference proteome</keyword>
<dbReference type="InterPro" id="IPR013783">
    <property type="entry name" value="Ig-like_fold"/>
</dbReference>